<gene>
    <name evidence="2" type="ORF">GAYE_SCF35G5074</name>
</gene>
<proteinExistence type="predicted"/>
<keyword evidence="3" id="KW-1185">Reference proteome</keyword>
<dbReference type="EMBL" id="JANCYU010000048">
    <property type="protein sequence ID" value="KAK4527152.1"/>
    <property type="molecule type" value="Genomic_DNA"/>
</dbReference>
<dbReference type="Proteomes" id="UP001300502">
    <property type="component" value="Unassembled WGS sequence"/>
</dbReference>
<organism evidence="2 3">
    <name type="scientific">Galdieria yellowstonensis</name>
    <dbReference type="NCBI Taxonomy" id="3028027"/>
    <lineage>
        <taxon>Eukaryota</taxon>
        <taxon>Rhodophyta</taxon>
        <taxon>Bangiophyceae</taxon>
        <taxon>Galdieriales</taxon>
        <taxon>Galdieriaceae</taxon>
        <taxon>Galdieria</taxon>
    </lineage>
</organism>
<comment type="caution">
    <text evidence="2">The sequence shown here is derived from an EMBL/GenBank/DDBJ whole genome shotgun (WGS) entry which is preliminary data.</text>
</comment>
<accession>A0AAV9II95</accession>
<name>A0AAV9II95_9RHOD</name>
<feature type="signal peptide" evidence="1">
    <location>
        <begin position="1"/>
        <end position="27"/>
    </location>
</feature>
<dbReference type="AlphaFoldDB" id="A0AAV9II95"/>
<protein>
    <submittedName>
        <fullName evidence="2">Uncharacterized protein</fullName>
    </submittedName>
</protein>
<evidence type="ECO:0000313" key="2">
    <source>
        <dbReference type="EMBL" id="KAK4527152.1"/>
    </source>
</evidence>
<reference evidence="2 3" key="1">
    <citation type="submission" date="2022-07" db="EMBL/GenBank/DDBJ databases">
        <title>Genome-wide signatures of adaptation to extreme environments.</title>
        <authorList>
            <person name="Cho C.H."/>
            <person name="Yoon H.S."/>
        </authorList>
    </citation>
    <scope>NUCLEOTIDE SEQUENCE [LARGE SCALE GENOMIC DNA]</scope>
    <source>
        <strain evidence="2 3">108.79 E11</strain>
    </source>
</reference>
<sequence>MSVGCGLWRKYFLALVILVILVNLSEAHRAKLKSRNELFKSRIGNSHGSVDNSFSPHTDYVKGRRLGKNRFGKSLKGVSETWNGGHLEEQPQENIRLERVKDHKVVARWKVPETHQGAPVEAYVEDGVLRVRSTVEREGQPLTVEDSLKLPLKDRLEQAEVSTKVEGEDVVIRVSTKEKWHHKHEMFLQHLGEDGRKAYKSCKKAYKKDMVRIGSCICGNMSSVDMSVACYDHLVNISAFYAEKFGCTNGSKALKDGLEVCLSMSDPEQHLNCSMSVYDKIIAAWDILKSSGKMKKWKRQGIPEHLQEQVTRILMAA</sequence>
<evidence type="ECO:0000256" key="1">
    <source>
        <dbReference type="SAM" id="SignalP"/>
    </source>
</evidence>
<keyword evidence="1" id="KW-0732">Signal</keyword>
<evidence type="ECO:0000313" key="3">
    <source>
        <dbReference type="Proteomes" id="UP001300502"/>
    </source>
</evidence>
<feature type="chain" id="PRO_5043933899" evidence="1">
    <location>
        <begin position="28"/>
        <end position="317"/>
    </location>
</feature>